<dbReference type="GO" id="GO:0016020">
    <property type="term" value="C:membrane"/>
    <property type="evidence" value="ECO:0007669"/>
    <property type="project" value="UniProtKB-SubCell"/>
</dbReference>
<feature type="compositionally biased region" description="Polar residues" evidence="14">
    <location>
        <begin position="263"/>
        <end position="277"/>
    </location>
</feature>
<sequence>MQFFVKAVGTASLGGLLYGYDMGVIAGALPPLSRYFGLNASQAEWVVSLLYFGGGAGALAGGFLCDWKGRKTTILLCDVMFLLGAICLASARHIAAVFAGRFVVGFAVAVSGIADVAYLHEISSVWDKDEIQSHGASSSTMQSSTNLSNEVILAQVEEGEEEESHSGGGSRGSVVSVNEAAISLGFLLAYGVAFAFDDADQSSDEAWRLLFGVGGVIAILQFGGMIFMPESPIWLEENGRMYEAEIAKDRIRGKRRSQRRSAAETSTTHAQSQQEDSQAVDPIEQHSSPSTRAKDYCLRLFLKTRSLPSWLGKMCRSLRQDFIAPYKKQCLVSFWLATFQQFCGHPSVLVGLQLVTSCFWLKTHWKRQNYSEELFRLLDGGVGSTTELVVGIGVLKFVATCIVIFFIEKTGRKVWLLSGTTCILISLSLLCIAFAGRPDKHIGGDTEKHSTLLQSEFGIAGIYGVAIGYACSFGPLTWLITSEVFCPSLRGRALGFATVVTYLAAGLVSRTFLSLKESIGLSATLSLYWVATFLSLCFSRFGIPETVEKSPDEIETRVRPAVCDLVRARLVPLTLNSDV</sequence>
<dbReference type="PROSITE" id="PS50850">
    <property type="entry name" value="MFS"/>
    <property type="match status" value="1"/>
</dbReference>
<comment type="catalytic activity">
    <reaction evidence="10">
        <text>D-mannose(out) = D-mannose(in)</text>
        <dbReference type="Rhea" id="RHEA:78391"/>
        <dbReference type="ChEBI" id="CHEBI:4208"/>
    </reaction>
    <physiologicalReaction direction="left-to-right" evidence="10">
        <dbReference type="Rhea" id="RHEA:78392"/>
    </physiologicalReaction>
</comment>
<feature type="transmembrane region" description="Helical" evidence="15">
    <location>
        <begin position="457"/>
        <end position="481"/>
    </location>
</feature>
<evidence type="ECO:0000256" key="2">
    <source>
        <dbReference type="ARBA" id="ARBA00011738"/>
    </source>
</evidence>
<dbReference type="InterPro" id="IPR020846">
    <property type="entry name" value="MFS_dom"/>
</dbReference>
<comment type="catalytic activity">
    <reaction evidence="12">
        <text>D-fructose(out) = D-fructose(in)</text>
        <dbReference type="Rhea" id="RHEA:60372"/>
        <dbReference type="ChEBI" id="CHEBI:37721"/>
    </reaction>
    <physiologicalReaction direction="left-to-right" evidence="12">
        <dbReference type="Rhea" id="RHEA:60373"/>
    </physiologicalReaction>
</comment>
<protein>
    <recommendedName>
        <fullName evidence="13">Hexose transporter 1</fullName>
    </recommendedName>
</protein>
<evidence type="ECO:0000256" key="4">
    <source>
        <dbReference type="ARBA" id="ARBA00022692"/>
    </source>
</evidence>
<dbReference type="OrthoDB" id="6339427at2759"/>
<feature type="transmembrane region" description="Helical" evidence="15">
    <location>
        <begin position="414"/>
        <end position="437"/>
    </location>
</feature>
<proteinExistence type="predicted"/>
<dbReference type="Gene3D" id="1.20.1250.20">
    <property type="entry name" value="MFS general substrate transporter like domains"/>
    <property type="match status" value="1"/>
</dbReference>
<evidence type="ECO:0000256" key="9">
    <source>
        <dbReference type="ARBA" id="ARBA00044656"/>
    </source>
</evidence>
<feature type="domain" description="Major facilitator superfamily (MFS) profile" evidence="16">
    <location>
        <begin position="7"/>
        <end position="547"/>
    </location>
</feature>
<dbReference type="eggNOG" id="KOG0254">
    <property type="taxonomic scope" value="Eukaryota"/>
</dbReference>
<comment type="catalytic activity">
    <reaction evidence="7">
        <text>D-galactose(in) = D-galactose(out)</text>
        <dbReference type="Rhea" id="RHEA:34915"/>
        <dbReference type="ChEBI" id="CHEBI:4139"/>
    </reaction>
    <physiologicalReaction direction="right-to-left" evidence="7">
        <dbReference type="Rhea" id="RHEA:34917"/>
    </physiologicalReaction>
</comment>
<evidence type="ECO:0000256" key="13">
    <source>
        <dbReference type="ARBA" id="ARBA00044780"/>
    </source>
</evidence>
<feature type="transmembrane region" description="Helical" evidence="15">
    <location>
        <begin position="519"/>
        <end position="539"/>
    </location>
</feature>
<dbReference type="InterPro" id="IPR036259">
    <property type="entry name" value="MFS_trans_sf"/>
</dbReference>
<keyword evidence="6 15" id="KW-0472">Membrane</keyword>
<evidence type="ECO:0000256" key="14">
    <source>
        <dbReference type="SAM" id="MobiDB-lite"/>
    </source>
</evidence>
<evidence type="ECO:0000256" key="3">
    <source>
        <dbReference type="ARBA" id="ARBA00022448"/>
    </source>
</evidence>
<comment type="catalytic activity">
    <reaction evidence="8">
        <text>D-glucose(out) = D-glucose(in)</text>
        <dbReference type="Rhea" id="RHEA:60376"/>
        <dbReference type="ChEBI" id="CHEBI:4167"/>
    </reaction>
    <physiologicalReaction direction="left-to-right" evidence="8">
        <dbReference type="Rhea" id="RHEA:60377"/>
    </physiologicalReaction>
</comment>
<feature type="transmembrane region" description="Helical" evidence="15">
    <location>
        <begin position="493"/>
        <end position="513"/>
    </location>
</feature>
<evidence type="ECO:0000256" key="10">
    <source>
        <dbReference type="ARBA" id="ARBA00044662"/>
    </source>
</evidence>
<dbReference type="SUPFAM" id="SSF103473">
    <property type="entry name" value="MFS general substrate transporter"/>
    <property type="match status" value="2"/>
</dbReference>
<evidence type="ECO:0000313" key="17">
    <source>
        <dbReference type="EMBL" id="EJK74547.1"/>
    </source>
</evidence>
<keyword evidence="18" id="KW-1185">Reference proteome</keyword>
<dbReference type="PRINTS" id="PR00171">
    <property type="entry name" value="SUGRTRNSPORT"/>
</dbReference>
<dbReference type="Pfam" id="PF00083">
    <property type="entry name" value="Sugar_tr"/>
    <property type="match status" value="3"/>
</dbReference>
<dbReference type="InterPro" id="IPR050814">
    <property type="entry name" value="Myo-inositol_Transporter"/>
</dbReference>
<evidence type="ECO:0000313" key="18">
    <source>
        <dbReference type="Proteomes" id="UP000266841"/>
    </source>
</evidence>
<comment type="caution">
    <text evidence="17">The sequence shown here is derived from an EMBL/GenBank/DDBJ whole genome shotgun (WGS) entry which is preliminary data.</text>
</comment>
<evidence type="ECO:0000256" key="15">
    <source>
        <dbReference type="SAM" id="Phobius"/>
    </source>
</evidence>
<evidence type="ECO:0000256" key="8">
    <source>
        <dbReference type="ARBA" id="ARBA00044648"/>
    </source>
</evidence>
<evidence type="ECO:0000256" key="1">
    <source>
        <dbReference type="ARBA" id="ARBA00004141"/>
    </source>
</evidence>
<dbReference type="InterPro" id="IPR003663">
    <property type="entry name" value="Sugar/inositol_transpt"/>
</dbReference>
<dbReference type="PANTHER" id="PTHR48020:SF12">
    <property type="entry name" value="PROTON MYO-INOSITOL COTRANSPORTER"/>
    <property type="match status" value="1"/>
</dbReference>
<dbReference type="InterPro" id="IPR005828">
    <property type="entry name" value="MFS_sugar_transport-like"/>
</dbReference>
<comment type="subcellular location">
    <subcellularLocation>
        <location evidence="1">Membrane</location>
        <topology evidence="1">Multi-pass membrane protein</topology>
    </subcellularLocation>
</comment>
<dbReference type="OMA" id="APMYCTE"/>
<dbReference type="PANTHER" id="PTHR48020">
    <property type="entry name" value="PROTON MYO-INOSITOL COTRANSPORTER"/>
    <property type="match status" value="1"/>
</dbReference>
<dbReference type="AlphaFoldDB" id="K0TPK4"/>
<feature type="region of interest" description="Disordered" evidence="14">
    <location>
        <begin position="252"/>
        <end position="289"/>
    </location>
</feature>
<evidence type="ECO:0000256" key="11">
    <source>
        <dbReference type="ARBA" id="ARBA00044668"/>
    </source>
</evidence>
<dbReference type="GO" id="GO:0022857">
    <property type="term" value="F:transmembrane transporter activity"/>
    <property type="evidence" value="ECO:0007669"/>
    <property type="project" value="InterPro"/>
</dbReference>
<keyword evidence="4 15" id="KW-0812">Transmembrane</keyword>
<evidence type="ECO:0000256" key="6">
    <source>
        <dbReference type="ARBA" id="ARBA00023136"/>
    </source>
</evidence>
<comment type="catalytic activity">
    <reaction evidence="11">
        <text>D-glucosamine(out) = D-glucosamine(in)</text>
        <dbReference type="Rhea" id="RHEA:78423"/>
        <dbReference type="ChEBI" id="CHEBI:58723"/>
    </reaction>
    <physiologicalReaction direction="left-to-right" evidence="11">
        <dbReference type="Rhea" id="RHEA:78424"/>
    </physiologicalReaction>
</comment>
<name>K0TPK4_THAOC</name>
<organism evidence="17 18">
    <name type="scientific">Thalassiosira oceanica</name>
    <name type="common">Marine diatom</name>
    <dbReference type="NCBI Taxonomy" id="159749"/>
    <lineage>
        <taxon>Eukaryota</taxon>
        <taxon>Sar</taxon>
        <taxon>Stramenopiles</taxon>
        <taxon>Ochrophyta</taxon>
        <taxon>Bacillariophyta</taxon>
        <taxon>Coscinodiscophyceae</taxon>
        <taxon>Thalassiosirophycidae</taxon>
        <taxon>Thalassiosirales</taxon>
        <taxon>Thalassiosiraceae</taxon>
        <taxon>Thalassiosira</taxon>
    </lineage>
</organism>
<dbReference type="EMBL" id="AGNL01003565">
    <property type="protein sequence ID" value="EJK74547.1"/>
    <property type="molecule type" value="Genomic_DNA"/>
</dbReference>
<feature type="transmembrane region" description="Helical" evidence="15">
    <location>
        <begin position="388"/>
        <end position="407"/>
    </location>
</feature>
<feature type="transmembrane region" description="Helical" evidence="15">
    <location>
        <begin position="97"/>
        <end position="119"/>
    </location>
</feature>
<accession>K0TPK4</accession>
<reference evidence="17 18" key="1">
    <citation type="journal article" date="2012" name="Genome Biol.">
        <title>Genome and low-iron response of an oceanic diatom adapted to chronic iron limitation.</title>
        <authorList>
            <person name="Lommer M."/>
            <person name="Specht M."/>
            <person name="Roy A.S."/>
            <person name="Kraemer L."/>
            <person name="Andreson R."/>
            <person name="Gutowska M.A."/>
            <person name="Wolf J."/>
            <person name="Bergner S.V."/>
            <person name="Schilhabel M.B."/>
            <person name="Klostermeier U.C."/>
            <person name="Beiko R.G."/>
            <person name="Rosenstiel P."/>
            <person name="Hippler M."/>
            <person name="Laroche J."/>
        </authorList>
    </citation>
    <scope>NUCLEOTIDE SEQUENCE [LARGE SCALE GENOMIC DNA]</scope>
    <source>
        <strain evidence="17 18">CCMP1005</strain>
    </source>
</reference>
<evidence type="ECO:0000259" key="16">
    <source>
        <dbReference type="PROSITE" id="PS50850"/>
    </source>
</evidence>
<keyword evidence="5 15" id="KW-1133">Transmembrane helix</keyword>
<dbReference type="Proteomes" id="UP000266841">
    <property type="component" value="Unassembled WGS sequence"/>
</dbReference>
<evidence type="ECO:0000256" key="7">
    <source>
        <dbReference type="ARBA" id="ARBA00044637"/>
    </source>
</evidence>
<evidence type="ECO:0000256" key="5">
    <source>
        <dbReference type="ARBA" id="ARBA00022989"/>
    </source>
</evidence>
<gene>
    <name evidence="17" type="ORF">THAOC_03770</name>
</gene>
<feature type="transmembrane region" description="Helical" evidence="15">
    <location>
        <begin position="209"/>
        <end position="228"/>
    </location>
</feature>
<evidence type="ECO:0000256" key="12">
    <source>
        <dbReference type="ARBA" id="ARBA00044710"/>
    </source>
</evidence>
<comment type="subunit">
    <text evidence="2">Homodimer.</text>
</comment>
<feature type="transmembrane region" description="Helical" evidence="15">
    <location>
        <begin position="45"/>
        <end position="65"/>
    </location>
</feature>
<comment type="catalytic activity">
    <reaction evidence="9">
        <text>D-xylose(out) = D-xylose(in)</text>
        <dbReference type="Rhea" id="RHEA:78427"/>
        <dbReference type="ChEBI" id="CHEBI:53455"/>
    </reaction>
    <physiologicalReaction direction="left-to-right" evidence="9">
        <dbReference type="Rhea" id="RHEA:78428"/>
    </physiologicalReaction>
</comment>
<keyword evidence="3" id="KW-0813">Transport</keyword>